<protein>
    <recommendedName>
        <fullName evidence="2">Septum formation-related domain-containing protein</fullName>
    </recommendedName>
</protein>
<proteinExistence type="predicted"/>
<name>A0A8J3QZB0_9ACTN</name>
<accession>A0A8J3QZB0</accession>
<reference evidence="3" key="1">
    <citation type="submission" date="2021-01" db="EMBL/GenBank/DDBJ databases">
        <title>Whole genome shotgun sequence of Rugosimonospora africana NBRC 104875.</title>
        <authorList>
            <person name="Komaki H."/>
            <person name="Tamura T."/>
        </authorList>
    </citation>
    <scope>NUCLEOTIDE SEQUENCE</scope>
    <source>
        <strain evidence="3">NBRC 104875</strain>
    </source>
</reference>
<dbReference type="EMBL" id="BONZ01000079">
    <property type="protein sequence ID" value="GIH19336.1"/>
    <property type="molecule type" value="Genomic_DNA"/>
</dbReference>
<feature type="region of interest" description="Disordered" evidence="1">
    <location>
        <begin position="1"/>
        <end position="65"/>
    </location>
</feature>
<evidence type="ECO:0000259" key="2">
    <source>
        <dbReference type="Pfam" id="PF13845"/>
    </source>
</evidence>
<keyword evidence="4" id="KW-1185">Reference proteome</keyword>
<evidence type="ECO:0000313" key="4">
    <source>
        <dbReference type="Proteomes" id="UP000642748"/>
    </source>
</evidence>
<dbReference type="Pfam" id="PF13845">
    <property type="entry name" value="Septum_form"/>
    <property type="match status" value="1"/>
</dbReference>
<dbReference type="RefSeq" id="WP_203922805.1">
    <property type="nucleotide sequence ID" value="NZ_BONZ01000079.1"/>
</dbReference>
<feature type="domain" description="Septum formation-related" evidence="2">
    <location>
        <begin position="45"/>
        <end position="237"/>
    </location>
</feature>
<comment type="caution">
    <text evidence="3">The sequence shown here is derived from an EMBL/GenBank/DDBJ whole genome shotgun (WGS) entry which is preliminary data.</text>
</comment>
<evidence type="ECO:0000256" key="1">
    <source>
        <dbReference type="SAM" id="MobiDB-lite"/>
    </source>
</evidence>
<dbReference type="InterPro" id="IPR026004">
    <property type="entry name" value="Septum_form"/>
</dbReference>
<evidence type="ECO:0000313" key="3">
    <source>
        <dbReference type="EMBL" id="GIH19336.1"/>
    </source>
</evidence>
<organism evidence="3 4">
    <name type="scientific">Rugosimonospora africana</name>
    <dbReference type="NCBI Taxonomy" id="556532"/>
    <lineage>
        <taxon>Bacteria</taxon>
        <taxon>Bacillati</taxon>
        <taxon>Actinomycetota</taxon>
        <taxon>Actinomycetes</taxon>
        <taxon>Micromonosporales</taxon>
        <taxon>Micromonosporaceae</taxon>
        <taxon>Rugosimonospora</taxon>
    </lineage>
</organism>
<gene>
    <name evidence="3" type="ORF">Raf01_75080</name>
</gene>
<dbReference type="AlphaFoldDB" id="A0A8J3QZB0"/>
<sequence length="269" mass="28658">MRPRSRSSPPPARSSTLTRSTKSPRNSTRDYDDGSTPGLRVGSTRSFTGSIAGRSTAPAEDSPSRAVADAQCLTGAADYLGGDYHLGIFDLNLVLPSNAAWSGGARWFRCDLVRYTDANATMFGVTNSVKSGLRGSGPLASICRTITDDGHGSLTDEQLADCTQPHNSELAGLFTAPDLPWPSDEQARDDLASQGCQRVVAKYLGFSGGEVDSPYLGWGYESFTEAQWDLGDRTIRCSALGFHGASSNGIRFIGSVKGLRNSKPKGWHG</sequence>
<dbReference type="Proteomes" id="UP000642748">
    <property type="component" value="Unassembled WGS sequence"/>
</dbReference>